<evidence type="ECO:0000313" key="2">
    <source>
        <dbReference type="EMBL" id="MFD2257275.1"/>
    </source>
</evidence>
<protein>
    <submittedName>
        <fullName evidence="2">Uncharacterized protein</fullName>
    </submittedName>
</protein>
<keyword evidence="3" id="KW-1185">Reference proteome</keyword>
<comment type="caution">
    <text evidence="2">The sequence shown here is derived from an EMBL/GenBank/DDBJ whole genome shotgun (WGS) entry which is preliminary data.</text>
</comment>
<dbReference type="Proteomes" id="UP001597375">
    <property type="component" value="Unassembled WGS sequence"/>
</dbReference>
<reference evidence="3" key="1">
    <citation type="journal article" date="2019" name="Int. J. Syst. Evol. Microbiol.">
        <title>The Global Catalogue of Microorganisms (GCM) 10K type strain sequencing project: providing services to taxonomists for standard genome sequencing and annotation.</title>
        <authorList>
            <consortium name="The Broad Institute Genomics Platform"/>
            <consortium name="The Broad Institute Genome Sequencing Center for Infectious Disease"/>
            <person name="Wu L."/>
            <person name="Ma J."/>
        </authorList>
    </citation>
    <scope>NUCLEOTIDE SEQUENCE [LARGE SCALE GENOMIC DNA]</scope>
    <source>
        <strain evidence="3">CGMCC 4.7106</strain>
    </source>
</reference>
<feature type="region of interest" description="Disordered" evidence="1">
    <location>
        <begin position="1"/>
        <end position="22"/>
    </location>
</feature>
<organism evidence="2 3">
    <name type="scientific">Luteolibacter algae</name>
    <dbReference type="NCBI Taxonomy" id="454151"/>
    <lineage>
        <taxon>Bacteria</taxon>
        <taxon>Pseudomonadati</taxon>
        <taxon>Verrucomicrobiota</taxon>
        <taxon>Verrucomicrobiia</taxon>
        <taxon>Verrucomicrobiales</taxon>
        <taxon>Verrucomicrobiaceae</taxon>
        <taxon>Luteolibacter</taxon>
    </lineage>
</organism>
<name>A0ABW5DD01_9BACT</name>
<sequence>MKASTSHITRITPPQSSNTVLSRKTGSLMGTLAKVIVMYWATPFGCELAVKRFERKLP</sequence>
<evidence type="ECO:0000313" key="3">
    <source>
        <dbReference type="Proteomes" id="UP001597375"/>
    </source>
</evidence>
<gene>
    <name evidence="2" type="ORF">ACFSSA_11370</name>
</gene>
<accession>A0ABW5DD01</accession>
<dbReference type="RefSeq" id="WP_386820562.1">
    <property type="nucleotide sequence ID" value="NZ_JBHUIT010000025.1"/>
</dbReference>
<evidence type="ECO:0000256" key="1">
    <source>
        <dbReference type="SAM" id="MobiDB-lite"/>
    </source>
</evidence>
<dbReference type="EMBL" id="JBHUIT010000025">
    <property type="protein sequence ID" value="MFD2257275.1"/>
    <property type="molecule type" value="Genomic_DNA"/>
</dbReference>
<proteinExistence type="predicted"/>